<dbReference type="EMBL" id="CP006665">
    <property type="protein sequence ID" value="AIJ10676.1"/>
    <property type="molecule type" value="Genomic_DNA"/>
</dbReference>
<proteinExistence type="predicted"/>
<dbReference type="HOGENOM" id="CLU_051139_0_0_6"/>
<dbReference type="PROSITE" id="PS51257">
    <property type="entry name" value="PROKAR_LIPOPROTEIN"/>
    <property type="match status" value="1"/>
</dbReference>
<dbReference type="Pfam" id="PF09673">
    <property type="entry name" value="TrbC_Ftype"/>
    <property type="match status" value="1"/>
</dbReference>
<sequence>MIKLLAEHIHYSKLILTAVVFSFSCGVTAQDSLLSVQDKSLIEQGKLLTQKAQEMDMSSMLMNKHMDSAQIEAKKFLKELQSSNPTMQEMRRKQAEKGIYTDHKTLVFTSNSLGEQGVNDILTSVSGHPDAVVVFRGIPEGMTLGQGIQAIQALAAKKNPVPNIIINPMLFRMYNVTVVPTIVMLEDEPLPGETPIAVAQVSGLSDPTWLAREVKSGESGDLGVKGPTESISEPDLIDVAKQRLAKIDWNEKKKEAVARFWTKQKFSELPTATRARVREIDPSVVVTKDITTQDGTVLAHAGTVVNPLCNSSICKPGTRPFTQAVIVFDPLNKNQLELLSKKLPEIRREPGVQRLTYIATILDRDSGWDSYKKISDHFDAPIYLLTPDLISRFELEYTPSVITAKGGKFIVRELFEVGEGGE</sequence>
<dbReference type="RefSeq" id="WP_034164939.1">
    <property type="nucleotide sequence ID" value="NZ_CP006665.1"/>
</dbReference>
<name>A0A076LRS9_9GAMM</name>
<reference evidence="1 2" key="1">
    <citation type="journal article" date="2012" name="PLoS ONE">
        <title>Edwardsiella comparative phylogenomics reveal the new intra/inter-species taxonomic relationships, virulence evolution and niche adaptation mechanisms.</title>
        <authorList>
            <person name="Yang M."/>
            <person name="Lv Y."/>
            <person name="Xiao J."/>
            <person name="Wu H."/>
            <person name="Zheng H."/>
            <person name="Liu Q."/>
            <person name="Zhang Y."/>
            <person name="Wang Q."/>
        </authorList>
    </citation>
    <scope>NUCLEOTIDE SEQUENCE [LARGE SCALE GENOMIC DNA]</scope>
    <source>
        <strain evidence="2">080813</strain>
        <plasmid evidence="2">Plasmid 1</plasmid>
    </source>
</reference>
<evidence type="ECO:0000313" key="1">
    <source>
        <dbReference type="EMBL" id="AIJ10676.1"/>
    </source>
</evidence>
<dbReference type="InterPro" id="IPR019106">
    <property type="entry name" value="T4SS_TrbC"/>
</dbReference>
<dbReference type="GeneID" id="33941569"/>
<protein>
    <submittedName>
        <fullName evidence="1">IncF plasmid conjugative transfer pilus assembly protein TraW</fullName>
    </submittedName>
</protein>
<evidence type="ECO:0000313" key="2">
    <source>
        <dbReference type="Proteomes" id="UP000028681"/>
    </source>
</evidence>
<keyword evidence="1" id="KW-0614">Plasmid</keyword>
<dbReference type="AlphaFoldDB" id="A0A076LRS9"/>
<gene>
    <name evidence="1" type="primary">traW</name>
    <name evidence="1" type="ORF">ETEE_p1085</name>
</gene>
<accession>A0A076LRS9</accession>
<dbReference type="KEGG" id="ete:ETEE_p1085"/>
<organism evidence="1 2">
    <name type="scientific">Edwardsiella anguillarum ET080813</name>
    <dbReference type="NCBI Taxonomy" id="667120"/>
    <lineage>
        <taxon>Bacteria</taxon>
        <taxon>Pseudomonadati</taxon>
        <taxon>Pseudomonadota</taxon>
        <taxon>Gammaproteobacteria</taxon>
        <taxon>Enterobacterales</taxon>
        <taxon>Hafniaceae</taxon>
        <taxon>Edwardsiella</taxon>
    </lineage>
</organism>
<dbReference type="Proteomes" id="UP000028681">
    <property type="component" value="Plasmid 1"/>
</dbReference>
<geneLocation type="plasmid" evidence="1 2">
    <name>1</name>
</geneLocation>